<sequence>KNIIATTSHHNSKKNPPSSGNNPLINFASAKAKTLTSSTILYSQTAYDKVLKVKKAALKLKKAAFKAKETALYIESAIIEYIKDELIGKKLKEFIEKPADNNEKKSENIDNNIQVSDSNDEL</sequence>
<feature type="region of interest" description="Disordered" evidence="1">
    <location>
        <begin position="97"/>
        <end position="122"/>
    </location>
</feature>
<keyword evidence="3" id="KW-1185">Reference proteome</keyword>
<proteinExistence type="predicted"/>
<evidence type="ECO:0000313" key="3">
    <source>
        <dbReference type="Proteomes" id="UP000789375"/>
    </source>
</evidence>
<protein>
    <submittedName>
        <fullName evidence="2">11398_t:CDS:1</fullName>
    </submittedName>
</protein>
<organism evidence="2 3">
    <name type="scientific">Funneliformis mosseae</name>
    <name type="common">Endomycorrhizal fungus</name>
    <name type="synonym">Glomus mosseae</name>
    <dbReference type="NCBI Taxonomy" id="27381"/>
    <lineage>
        <taxon>Eukaryota</taxon>
        <taxon>Fungi</taxon>
        <taxon>Fungi incertae sedis</taxon>
        <taxon>Mucoromycota</taxon>
        <taxon>Glomeromycotina</taxon>
        <taxon>Glomeromycetes</taxon>
        <taxon>Glomerales</taxon>
        <taxon>Glomeraceae</taxon>
        <taxon>Funneliformis</taxon>
    </lineage>
</organism>
<feature type="region of interest" description="Disordered" evidence="1">
    <location>
        <begin position="1"/>
        <end position="24"/>
    </location>
</feature>
<dbReference type="Proteomes" id="UP000789375">
    <property type="component" value="Unassembled WGS sequence"/>
</dbReference>
<feature type="compositionally biased region" description="Low complexity" evidence="1">
    <location>
        <begin position="14"/>
        <end position="23"/>
    </location>
</feature>
<reference evidence="2" key="1">
    <citation type="submission" date="2021-06" db="EMBL/GenBank/DDBJ databases">
        <authorList>
            <person name="Kallberg Y."/>
            <person name="Tangrot J."/>
            <person name="Rosling A."/>
        </authorList>
    </citation>
    <scope>NUCLEOTIDE SEQUENCE</scope>
    <source>
        <strain evidence="2">87-6 pot B 2015</strain>
    </source>
</reference>
<dbReference type="AlphaFoldDB" id="A0A9N9EQ84"/>
<feature type="non-terminal residue" evidence="2">
    <location>
        <position position="1"/>
    </location>
</feature>
<evidence type="ECO:0000256" key="1">
    <source>
        <dbReference type="SAM" id="MobiDB-lite"/>
    </source>
</evidence>
<feature type="compositionally biased region" description="Basic and acidic residues" evidence="1">
    <location>
        <begin position="97"/>
        <end position="108"/>
    </location>
</feature>
<gene>
    <name evidence="2" type="ORF">FMOSSE_LOCUS13270</name>
</gene>
<accession>A0A9N9EQ84</accession>
<dbReference type="EMBL" id="CAJVPP010007554">
    <property type="protein sequence ID" value="CAG8689490.1"/>
    <property type="molecule type" value="Genomic_DNA"/>
</dbReference>
<evidence type="ECO:0000313" key="2">
    <source>
        <dbReference type="EMBL" id="CAG8689490.1"/>
    </source>
</evidence>
<name>A0A9N9EQ84_FUNMO</name>
<comment type="caution">
    <text evidence="2">The sequence shown here is derived from an EMBL/GenBank/DDBJ whole genome shotgun (WGS) entry which is preliminary data.</text>
</comment>
<feature type="compositionally biased region" description="Polar residues" evidence="1">
    <location>
        <begin position="109"/>
        <end position="122"/>
    </location>
</feature>